<dbReference type="InterPro" id="IPR029055">
    <property type="entry name" value="Ntn_hydrolases_N"/>
</dbReference>
<accession>A0A7N0RA07</accession>
<evidence type="ECO:0000256" key="1">
    <source>
        <dbReference type="ARBA" id="ARBA00022942"/>
    </source>
</evidence>
<evidence type="ECO:0000313" key="3">
    <source>
        <dbReference type="Proteomes" id="UP000594263"/>
    </source>
</evidence>
<dbReference type="SUPFAM" id="SSF56235">
    <property type="entry name" value="N-terminal nucleophile aminohydrolases (Ntn hydrolases)"/>
    <property type="match status" value="1"/>
</dbReference>
<reference evidence="2" key="1">
    <citation type="submission" date="2021-01" db="UniProtKB">
        <authorList>
            <consortium name="EnsemblPlants"/>
        </authorList>
    </citation>
    <scope>IDENTIFICATION</scope>
</reference>
<proteinExistence type="predicted"/>
<dbReference type="PANTHER" id="PTHR11599">
    <property type="entry name" value="PROTEASOME SUBUNIT ALPHA/BETA"/>
    <property type="match status" value="1"/>
</dbReference>
<keyword evidence="1" id="KW-0647">Proteasome</keyword>
<protein>
    <submittedName>
        <fullName evidence="2">Uncharacterized protein</fullName>
    </submittedName>
</protein>
<dbReference type="OMA" id="ECYATAI"/>
<dbReference type="Gene3D" id="3.60.20.10">
    <property type="entry name" value="Glutamine Phosphoribosylpyrophosphate, subunit 1, domain 1"/>
    <property type="match status" value="1"/>
</dbReference>
<dbReference type="InterPro" id="IPR050115">
    <property type="entry name" value="Proteasome_alpha"/>
</dbReference>
<dbReference type="EnsemblPlants" id="Kaladp0003s0152.1.v1.1">
    <property type="protein sequence ID" value="Kaladp0003s0152.1.v1.1"/>
    <property type="gene ID" value="Kaladp0003s0152.v1.1"/>
</dbReference>
<evidence type="ECO:0000313" key="2">
    <source>
        <dbReference type="EnsemblPlants" id="Kaladp0003s0152.1.v1.1"/>
    </source>
</evidence>
<dbReference type="Pfam" id="PF00227">
    <property type="entry name" value="Proteasome"/>
    <property type="match status" value="1"/>
</dbReference>
<name>A0A7N0RA07_KALFE</name>
<dbReference type="AlphaFoldDB" id="A0A7N0RA07"/>
<organism evidence="2 3">
    <name type="scientific">Kalanchoe fedtschenkoi</name>
    <name type="common">Lavender scallops</name>
    <name type="synonym">South American air plant</name>
    <dbReference type="NCBI Taxonomy" id="63787"/>
    <lineage>
        <taxon>Eukaryota</taxon>
        <taxon>Viridiplantae</taxon>
        <taxon>Streptophyta</taxon>
        <taxon>Embryophyta</taxon>
        <taxon>Tracheophyta</taxon>
        <taxon>Spermatophyta</taxon>
        <taxon>Magnoliopsida</taxon>
        <taxon>eudicotyledons</taxon>
        <taxon>Gunneridae</taxon>
        <taxon>Pentapetalae</taxon>
        <taxon>Saxifragales</taxon>
        <taxon>Crassulaceae</taxon>
        <taxon>Kalanchoe</taxon>
    </lineage>
</organism>
<sequence>MGIETSVNIFLLNCRSAKKIVNLDITLCLLQKHTQSGGVRPFGLSTLIVGFDPYTNVPSLYQTDPSETFSAWKANATRRNSNFIREFVEKNYKETSGQKTVKLVVCALLEVVESGGKNIDVAVMSKEHGLRQMDEDEIDALVAEIEAEKASVEAAKMAPPKEK</sequence>
<keyword evidence="3" id="KW-1185">Reference proteome</keyword>
<dbReference type="Gramene" id="Kaladp0003s0152.1.v1.1">
    <property type="protein sequence ID" value="Kaladp0003s0152.1.v1.1"/>
    <property type="gene ID" value="Kaladp0003s0152.v1.1"/>
</dbReference>
<dbReference type="Proteomes" id="UP000594263">
    <property type="component" value="Unplaced"/>
</dbReference>
<dbReference type="InterPro" id="IPR001353">
    <property type="entry name" value="Proteasome_sua/b"/>
</dbReference>
<dbReference type="GO" id="GO:0051603">
    <property type="term" value="P:proteolysis involved in protein catabolic process"/>
    <property type="evidence" value="ECO:0007669"/>
    <property type="project" value="InterPro"/>
</dbReference>
<dbReference type="GO" id="GO:0005839">
    <property type="term" value="C:proteasome core complex"/>
    <property type="evidence" value="ECO:0007669"/>
    <property type="project" value="InterPro"/>
</dbReference>